<comment type="caution">
    <text evidence="3">The sequence shown here is derived from an EMBL/GenBank/DDBJ whole genome shotgun (WGS) entry which is preliminary data.</text>
</comment>
<gene>
    <name evidence="3" type="ORF">JK634_05795</name>
</gene>
<feature type="chain" id="PRO_5039014747" evidence="1">
    <location>
        <begin position="23"/>
        <end position="218"/>
    </location>
</feature>
<protein>
    <submittedName>
        <fullName evidence="3">DUF5105 domain-containing protein</fullName>
    </submittedName>
</protein>
<evidence type="ECO:0000259" key="2">
    <source>
        <dbReference type="Pfam" id="PF17118"/>
    </source>
</evidence>
<dbReference type="RefSeq" id="WP_202766693.1">
    <property type="nucleotide sequence ID" value="NZ_JAESWA010000019.1"/>
</dbReference>
<dbReference type="InterPro" id="IPR031343">
    <property type="entry name" value="DUF5105"/>
</dbReference>
<dbReference type="EMBL" id="JAESWA010000019">
    <property type="protein sequence ID" value="MBL4931310.1"/>
    <property type="molecule type" value="Genomic_DNA"/>
</dbReference>
<evidence type="ECO:0000256" key="1">
    <source>
        <dbReference type="SAM" id="SignalP"/>
    </source>
</evidence>
<name>A0A937FC31_9CLOT</name>
<feature type="signal peptide" evidence="1">
    <location>
        <begin position="1"/>
        <end position="22"/>
    </location>
</feature>
<reference evidence="3" key="1">
    <citation type="submission" date="2021-01" db="EMBL/GenBank/DDBJ databases">
        <title>Genome public.</title>
        <authorList>
            <person name="Liu C."/>
            <person name="Sun Q."/>
        </authorList>
    </citation>
    <scope>NUCLEOTIDE SEQUENCE</scope>
    <source>
        <strain evidence="3">YIM B02565</strain>
    </source>
</reference>
<dbReference type="AlphaFoldDB" id="A0A937FC31"/>
<organism evidence="3 4">
    <name type="scientific">Clostridium paridis</name>
    <dbReference type="NCBI Taxonomy" id="2803863"/>
    <lineage>
        <taxon>Bacteria</taxon>
        <taxon>Bacillati</taxon>
        <taxon>Bacillota</taxon>
        <taxon>Clostridia</taxon>
        <taxon>Eubacteriales</taxon>
        <taxon>Clostridiaceae</taxon>
        <taxon>Clostridium</taxon>
    </lineage>
</organism>
<feature type="domain" description="DUF5105" evidence="2">
    <location>
        <begin position="61"/>
        <end position="199"/>
    </location>
</feature>
<evidence type="ECO:0000313" key="3">
    <source>
        <dbReference type="EMBL" id="MBL4931310.1"/>
    </source>
</evidence>
<dbReference type="Proteomes" id="UP000623681">
    <property type="component" value="Unassembled WGS sequence"/>
</dbReference>
<accession>A0A937FC31</accession>
<sequence>MKKNFKILTLSLALIMSMALLISCSKKPTETSPTPGEYIKFYMDLAVKSEMGDSKKLGISNDEVKEFTNELDKRFSDGIASDASGIDKETLNKLVDSLRRGMTKIKYDINTINVDKENAKVEIVVNPIILDRKELTPDKIVSESEMKELAKEYKTKDAFMKKVMELATSKMCKYFENPNISDEAKKITIDLKLENNEWKEVKEGPFKDFINNNLVIYK</sequence>
<proteinExistence type="predicted"/>
<keyword evidence="1" id="KW-0732">Signal</keyword>
<keyword evidence="4" id="KW-1185">Reference proteome</keyword>
<evidence type="ECO:0000313" key="4">
    <source>
        <dbReference type="Proteomes" id="UP000623681"/>
    </source>
</evidence>
<dbReference type="PROSITE" id="PS51257">
    <property type="entry name" value="PROKAR_LIPOPROTEIN"/>
    <property type="match status" value="1"/>
</dbReference>
<dbReference type="Pfam" id="PF17118">
    <property type="entry name" value="DUF5105"/>
    <property type="match status" value="1"/>
</dbReference>